<evidence type="ECO:0000256" key="1">
    <source>
        <dbReference type="ARBA" id="ARBA00009013"/>
    </source>
</evidence>
<dbReference type="PANTHER" id="PTHR33495">
    <property type="entry name" value="ANTI-SIGMA FACTOR ANTAGONIST TM_1081-RELATED-RELATED"/>
    <property type="match status" value="1"/>
</dbReference>
<dbReference type="AlphaFoldDB" id="A0A1Q2HP04"/>
<dbReference type="OrthoDB" id="287590at2"/>
<sequence length="122" mass="13720">MNNPVVSVRYAGKVVIVEITIPRLLEDAQIMSLEETLSPLVEECRPTKMIIDFSRVEHLSSSALGVLIRINSEIKKQGGFLSLCGINKRILEIFKITKLDQVFTIRKDVSESHKAILLSINE</sequence>
<dbReference type="PROSITE" id="PS50801">
    <property type="entry name" value="STAS"/>
    <property type="match status" value="1"/>
</dbReference>
<dbReference type="InterPro" id="IPR036513">
    <property type="entry name" value="STAS_dom_sf"/>
</dbReference>
<evidence type="ECO:0000313" key="5">
    <source>
        <dbReference type="Proteomes" id="UP000188273"/>
    </source>
</evidence>
<dbReference type="KEGG" id="pbu:L21SP3_00999"/>
<organism evidence="4 5">
    <name type="scientific">Sedimentisphaera cyanobacteriorum</name>
    <dbReference type="NCBI Taxonomy" id="1940790"/>
    <lineage>
        <taxon>Bacteria</taxon>
        <taxon>Pseudomonadati</taxon>
        <taxon>Planctomycetota</taxon>
        <taxon>Phycisphaerae</taxon>
        <taxon>Sedimentisphaerales</taxon>
        <taxon>Sedimentisphaeraceae</taxon>
        <taxon>Sedimentisphaera</taxon>
    </lineage>
</organism>
<dbReference type="InterPro" id="IPR003658">
    <property type="entry name" value="Anti-sigma_ant"/>
</dbReference>
<comment type="similarity">
    <text evidence="1 2">Belongs to the anti-sigma-factor antagonist family.</text>
</comment>
<gene>
    <name evidence="4" type="primary">rsbV</name>
    <name evidence="4" type="ORF">L21SP3_00999</name>
</gene>
<dbReference type="InterPro" id="IPR002645">
    <property type="entry name" value="STAS_dom"/>
</dbReference>
<reference evidence="5" key="1">
    <citation type="submission" date="2017-02" db="EMBL/GenBank/DDBJ databases">
        <title>Comparative genomics and description of representatives of a novel lineage of planctomycetes thriving in anoxic sediments.</title>
        <authorList>
            <person name="Spring S."/>
            <person name="Bunk B."/>
            <person name="Sproer C."/>
            <person name="Klenk H.-P."/>
        </authorList>
    </citation>
    <scope>NUCLEOTIDE SEQUENCE [LARGE SCALE GENOMIC DNA]</scope>
    <source>
        <strain evidence="5">L21-RPul-D3</strain>
    </source>
</reference>
<dbReference type="Proteomes" id="UP000188273">
    <property type="component" value="Chromosome"/>
</dbReference>
<feature type="domain" description="STAS" evidence="3">
    <location>
        <begin position="33"/>
        <end position="122"/>
    </location>
</feature>
<dbReference type="Gene3D" id="3.30.750.24">
    <property type="entry name" value="STAS domain"/>
    <property type="match status" value="1"/>
</dbReference>
<evidence type="ECO:0000256" key="2">
    <source>
        <dbReference type="RuleBase" id="RU003749"/>
    </source>
</evidence>
<evidence type="ECO:0000259" key="3">
    <source>
        <dbReference type="PROSITE" id="PS50801"/>
    </source>
</evidence>
<dbReference type="NCBIfam" id="TIGR00377">
    <property type="entry name" value="ant_ant_sig"/>
    <property type="match status" value="1"/>
</dbReference>
<dbReference type="GO" id="GO:0043856">
    <property type="term" value="F:anti-sigma factor antagonist activity"/>
    <property type="evidence" value="ECO:0007669"/>
    <property type="project" value="InterPro"/>
</dbReference>
<dbReference type="SUPFAM" id="SSF52091">
    <property type="entry name" value="SpoIIaa-like"/>
    <property type="match status" value="1"/>
</dbReference>
<dbReference type="EMBL" id="CP019633">
    <property type="protein sequence ID" value="AQQ09198.1"/>
    <property type="molecule type" value="Genomic_DNA"/>
</dbReference>
<proteinExistence type="inferred from homology"/>
<dbReference type="STRING" id="1940790.L21SP3_00999"/>
<dbReference type="CDD" id="cd07043">
    <property type="entry name" value="STAS_anti-anti-sigma_factors"/>
    <property type="match status" value="1"/>
</dbReference>
<dbReference type="PANTHER" id="PTHR33495:SF2">
    <property type="entry name" value="ANTI-SIGMA FACTOR ANTAGONIST TM_1081-RELATED"/>
    <property type="match status" value="1"/>
</dbReference>
<accession>A0A1Q2HP04</accession>
<protein>
    <recommendedName>
        <fullName evidence="2">Anti-sigma factor antagonist</fullName>
    </recommendedName>
</protein>
<evidence type="ECO:0000313" key="4">
    <source>
        <dbReference type="EMBL" id="AQQ09198.1"/>
    </source>
</evidence>
<dbReference type="Pfam" id="PF01740">
    <property type="entry name" value="STAS"/>
    <property type="match status" value="1"/>
</dbReference>
<dbReference type="RefSeq" id="WP_077539724.1">
    <property type="nucleotide sequence ID" value="NZ_CP019633.1"/>
</dbReference>
<name>A0A1Q2HP04_9BACT</name>
<keyword evidence="5" id="KW-1185">Reference proteome</keyword>